<dbReference type="OrthoDB" id="5275361at2759"/>
<comment type="caution">
    <text evidence="1">The sequence shown here is derived from an EMBL/GenBank/DDBJ whole genome shotgun (WGS) entry which is preliminary data.</text>
</comment>
<dbReference type="VEuPathDB" id="FungiDB:SPSK_06686"/>
<evidence type="ECO:0000313" key="1">
    <source>
        <dbReference type="EMBL" id="KJR89115.1"/>
    </source>
</evidence>
<dbReference type="InterPro" id="IPR024222">
    <property type="entry name" value="Ten1_fungal"/>
</dbReference>
<organism evidence="1 2">
    <name type="scientific">Sporothrix schenckii 1099-18</name>
    <dbReference type="NCBI Taxonomy" id="1397361"/>
    <lineage>
        <taxon>Eukaryota</taxon>
        <taxon>Fungi</taxon>
        <taxon>Dikarya</taxon>
        <taxon>Ascomycota</taxon>
        <taxon>Pezizomycotina</taxon>
        <taxon>Sordariomycetes</taxon>
        <taxon>Sordariomycetidae</taxon>
        <taxon>Ophiostomatales</taxon>
        <taxon>Ophiostomataceae</taxon>
        <taxon>Sporothrix</taxon>
    </lineage>
</organism>
<reference evidence="1 2" key="1">
    <citation type="journal article" date="2014" name="BMC Genomics">
        <title>Comparative genomics of the major fungal agents of human and animal Sporotrichosis: Sporothrix schenckii and Sporothrix brasiliensis.</title>
        <authorList>
            <person name="Teixeira M.M."/>
            <person name="de Almeida L.G."/>
            <person name="Kubitschek-Barreira P."/>
            <person name="Alves F.L."/>
            <person name="Kioshima E.S."/>
            <person name="Abadio A.K."/>
            <person name="Fernandes L."/>
            <person name="Derengowski L.S."/>
            <person name="Ferreira K.S."/>
            <person name="Souza R.C."/>
            <person name="Ruiz J.C."/>
            <person name="de Andrade N.C."/>
            <person name="Paes H.C."/>
            <person name="Nicola A.M."/>
            <person name="Albuquerque P."/>
            <person name="Gerber A.L."/>
            <person name="Martins V.P."/>
            <person name="Peconick L.D."/>
            <person name="Neto A.V."/>
            <person name="Chaucanez C.B."/>
            <person name="Silva P.A."/>
            <person name="Cunha O.L."/>
            <person name="de Oliveira F.F."/>
            <person name="dos Santos T.C."/>
            <person name="Barros A.L."/>
            <person name="Soares M.A."/>
            <person name="de Oliveira L.M."/>
            <person name="Marini M.M."/>
            <person name="Villalobos-Duno H."/>
            <person name="Cunha M.M."/>
            <person name="de Hoog S."/>
            <person name="da Silveira J.F."/>
            <person name="Henrissat B."/>
            <person name="Nino-Vega G.A."/>
            <person name="Cisalpino P.S."/>
            <person name="Mora-Montes H.M."/>
            <person name="Almeida S.R."/>
            <person name="Stajich J.E."/>
            <person name="Lopes-Bezerra L.M."/>
            <person name="Vasconcelos A.T."/>
            <person name="Felipe M.S."/>
        </authorList>
    </citation>
    <scope>NUCLEOTIDE SEQUENCE [LARGE SCALE GENOMIC DNA]</scope>
    <source>
        <strain evidence="1 2">1099-18</strain>
    </source>
</reference>
<dbReference type="KEGG" id="ssck:SPSK_06686"/>
<dbReference type="RefSeq" id="XP_016591791.1">
    <property type="nucleotide sequence ID" value="XM_016733387.1"/>
</dbReference>
<reference evidence="1 2" key="2">
    <citation type="journal article" date="2015" name="Eukaryot. Cell">
        <title>Asexual propagation of a virulent clone complex in a human and feline outbreak of sporotrichosis.</title>
        <authorList>
            <person name="Teixeira Mde M."/>
            <person name="Rodrigues A.M."/>
            <person name="Tsui C.K."/>
            <person name="de Almeida L.G."/>
            <person name="Van Diepeningen A.D."/>
            <person name="van den Ende B.G."/>
            <person name="Fernandes G.F."/>
            <person name="Kano R."/>
            <person name="Hamelin R.C."/>
            <person name="Lopes-Bezerra L.M."/>
            <person name="Vasconcelos A.T."/>
            <person name="de Hoog S."/>
            <person name="de Camargo Z.P."/>
            <person name="Felipe M.S."/>
        </authorList>
    </citation>
    <scope>NUCLEOTIDE SEQUENCE [LARGE SCALE GENOMIC DNA]</scope>
    <source>
        <strain evidence="1 2">1099-18</strain>
    </source>
</reference>
<protein>
    <recommendedName>
        <fullName evidence="3">CST complex subunit Ten1</fullName>
    </recommendedName>
</protein>
<dbReference type="AlphaFoldDB" id="A0A0F2MJV3"/>
<dbReference type="Pfam" id="PF12658">
    <property type="entry name" value="Ten1"/>
    <property type="match status" value="1"/>
</dbReference>
<dbReference type="GO" id="GO:0043047">
    <property type="term" value="F:single-stranded telomeric DNA binding"/>
    <property type="evidence" value="ECO:0007669"/>
    <property type="project" value="InterPro"/>
</dbReference>
<dbReference type="InterPro" id="IPR012340">
    <property type="entry name" value="NA-bd_OB-fold"/>
</dbReference>
<evidence type="ECO:0008006" key="3">
    <source>
        <dbReference type="Google" id="ProtNLM"/>
    </source>
</evidence>
<dbReference type="GeneID" id="27668664"/>
<dbReference type="GO" id="GO:0016233">
    <property type="term" value="P:telomere capping"/>
    <property type="evidence" value="ECO:0007669"/>
    <property type="project" value="InterPro"/>
</dbReference>
<dbReference type="Gene3D" id="2.40.50.140">
    <property type="entry name" value="Nucleic acid-binding proteins"/>
    <property type="match status" value="1"/>
</dbReference>
<dbReference type="GO" id="GO:1990879">
    <property type="term" value="C:CST complex"/>
    <property type="evidence" value="ECO:0007669"/>
    <property type="project" value="InterPro"/>
</dbReference>
<name>A0A0F2MJV3_SPOSC</name>
<proteinExistence type="predicted"/>
<evidence type="ECO:0000313" key="2">
    <source>
        <dbReference type="Proteomes" id="UP000033710"/>
    </source>
</evidence>
<sequence>MPSTSASEICFLSSLPAKNTGQKVRFLGCVTDYDPITGVYTLQHPYQPPTPSTGSGTHVPAHAVRARVNVDLVLKGLTAEQTTVGAWVNVMGYVTGHTAPATSASDRRRGPACVDVQALILWSTGPLDVQAYERQLEAMLTMRTGTVAGTGT</sequence>
<gene>
    <name evidence="1" type="ORF">SPSK_06686</name>
</gene>
<accession>A0A0F2MJV3</accession>
<dbReference type="Proteomes" id="UP000033710">
    <property type="component" value="Unassembled WGS sequence"/>
</dbReference>
<dbReference type="EMBL" id="AXCR01000001">
    <property type="protein sequence ID" value="KJR89115.1"/>
    <property type="molecule type" value="Genomic_DNA"/>
</dbReference>